<keyword evidence="4 7" id="KW-0812">Transmembrane</keyword>
<feature type="transmembrane region" description="Helical" evidence="7">
    <location>
        <begin position="178"/>
        <end position="195"/>
    </location>
</feature>
<feature type="transmembrane region" description="Helical" evidence="7">
    <location>
        <begin position="64"/>
        <end position="81"/>
    </location>
</feature>
<comment type="caution">
    <text evidence="10">The sequence shown here is derived from an EMBL/GenBank/DDBJ whole genome shotgun (WGS) entry which is preliminary data.</text>
</comment>
<feature type="transmembrane region" description="Helical" evidence="7">
    <location>
        <begin position="315"/>
        <end position="334"/>
    </location>
</feature>
<evidence type="ECO:0000313" key="10">
    <source>
        <dbReference type="EMBL" id="EHM00444.1"/>
    </source>
</evidence>
<dbReference type="EMBL" id="AGEY01000026">
    <property type="protein sequence ID" value="EHM00444.1"/>
    <property type="molecule type" value="Genomic_DNA"/>
</dbReference>
<keyword evidence="3" id="KW-1003">Cell membrane</keyword>
<feature type="signal peptide" evidence="8">
    <location>
        <begin position="1"/>
        <end position="40"/>
    </location>
</feature>
<feature type="transmembrane region" description="Helical" evidence="7">
    <location>
        <begin position="88"/>
        <end position="106"/>
    </location>
</feature>
<evidence type="ECO:0000256" key="3">
    <source>
        <dbReference type="ARBA" id="ARBA00022475"/>
    </source>
</evidence>
<keyword evidence="2" id="KW-0813">Transport</keyword>
<dbReference type="GO" id="GO:0022857">
    <property type="term" value="F:transmembrane transporter activity"/>
    <property type="evidence" value="ECO:0007669"/>
    <property type="project" value="InterPro"/>
</dbReference>
<dbReference type="Gene3D" id="1.20.1250.20">
    <property type="entry name" value="MFS general substrate transporter like domains"/>
    <property type="match status" value="1"/>
</dbReference>
<evidence type="ECO:0000313" key="11">
    <source>
        <dbReference type="Proteomes" id="UP000004625"/>
    </source>
</evidence>
<keyword evidence="5 7" id="KW-1133">Transmembrane helix</keyword>
<protein>
    <submittedName>
        <fullName evidence="10">Transporter, major facilitator family protein</fullName>
    </submittedName>
</protein>
<comment type="subcellular location">
    <subcellularLocation>
        <location evidence="1">Cell membrane</location>
        <topology evidence="1">Multi-pass membrane protein</topology>
    </subcellularLocation>
</comment>
<proteinExistence type="predicted"/>
<keyword evidence="11" id="KW-1185">Reference proteome</keyword>
<dbReference type="InterPro" id="IPR011701">
    <property type="entry name" value="MFS"/>
</dbReference>
<evidence type="ECO:0000256" key="1">
    <source>
        <dbReference type="ARBA" id="ARBA00004651"/>
    </source>
</evidence>
<dbReference type="PROSITE" id="PS50850">
    <property type="entry name" value="MFS"/>
    <property type="match status" value="1"/>
</dbReference>
<dbReference type="PATRIC" id="fig|797515.3.peg.531"/>
<evidence type="ECO:0000259" key="9">
    <source>
        <dbReference type="PROSITE" id="PS50850"/>
    </source>
</evidence>
<dbReference type="eggNOG" id="COG2223">
    <property type="taxonomic scope" value="Bacteria"/>
</dbReference>
<dbReference type="SUPFAM" id="SSF103473">
    <property type="entry name" value="MFS general substrate transporter"/>
    <property type="match status" value="1"/>
</dbReference>
<dbReference type="InterPro" id="IPR036259">
    <property type="entry name" value="MFS_trans_sf"/>
</dbReference>
<evidence type="ECO:0000256" key="8">
    <source>
        <dbReference type="SAM" id="SignalP"/>
    </source>
</evidence>
<dbReference type="Pfam" id="PF07690">
    <property type="entry name" value="MFS_1"/>
    <property type="match status" value="1"/>
</dbReference>
<feature type="transmembrane region" description="Helical" evidence="7">
    <location>
        <begin position="152"/>
        <end position="172"/>
    </location>
</feature>
<feature type="transmembrane region" description="Helical" evidence="7">
    <location>
        <begin position="376"/>
        <end position="393"/>
    </location>
</feature>
<dbReference type="GO" id="GO:0005886">
    <property type="term" value="C:plasma membrane"/>
    <property type="evidence" value="ECO:0007669"/>
    <property type="project" value="UniProtKB-SubCell"/>
</dbReference>
<dbReference type="HOGENOM" id="CLU_001265_10_4_9"/>
<dbReference type="InterPro" id="IPR050171">
    <property type="entry name" value="MFS_Transporters"/>
</dbReference>
<dbReference type="AlphaFoldDB" id="G9ZLH6"/>
<feature type="transmembrane region" description="Helical" evidence="7">
    <location>
        <begin position="251"/>
        <end position="276"/>
    </location>
</feature>
<feature type="transmembrane region" description="Helical" evidence="7">
    <location>
        <begin position="288"/>
        <end position="309"/>
    </location>
</feature>
<evidence type="ECO:0000256" key="6">
    <source>
        <dbReference type="ARBA" id="ARBA00023136"/>
    </source>
</evidence>
<dbReference type="InterPro" id="IPR020846">
    <property type="entry name" value="MFS_dom"/>
</dbReference>
<feature type="transmembrane region" description="Helical" evidence="7">
    <location>
        <begin position="118"/>
        <end position="140"/>
    </location>
</feature>
<dbReference type="Proteomes" id="UP000004625">
    <property type="component" value="Unassembled WGS sequence"/>
</dbReference>
<dbReference type="PANTHER" id="PTHR23517">
    <property type="entry name" value="RESISTANCE PROTEIN MDTM, PUTATIVE-RELATED-RELATED"/>
    <property type="match status" value="1"/>
</dbReference>
<feature type="transmembrane region" description="Helical" evidence="7">
    <location>
        <begin position="346"/>
        <end position="364"/>
    </location>
</feature>
<dbReference type="STRING" id="797515.HMPREF9103_00574"/>
<feature type="transmembrane region" description="Helical" evidence="7">
    <location>
        <begin position="222"/>
        <end position="239"/>
    </location>
</feature>
<organism evidence="10 11">
    <name type="scientific">Lentilactobacillus parafarraginis F0439</name>
    <dbReference type="NCBI Taxonomy" id="797515"/>
    <lineage>
        <taxon>Bacteria</taxon>
        <taxon>Bacillati</taxon>
        <taxon>Bacillota</taxon>
        <taxon>Bacilli</taxon>
        <taxon>Lactobacillales</taxon>
        <taxon>Lactobacillaceae</taxon>
        <taxon>Lentilactobacillus</taxon>
    </lineage>
</organism>
<name>G9ZLH6_9LACO</name>
<gene>
    <name evidence="10" type="ORF">HMPREF9103_00574</name>
</gene>
<keyword evidence="6 7" id="KW-0472">Membrane</keyword>
<evidence type="ECO:0000256" key="7">
    <source>
        <dbReference type="SAM" id="Phobius"/>
    </source>
</evidence>
<feature type="chain" id="PRO_5003529726" evidence="8">
    <location>
        <begin position="41"/>
        <end position="408"/>
    </location>
</feature>
<evidence type="ECO:0000256" key="4">
    <source>
        <dbReference type="ARBA" id="ARBA00022692"/>
    </source>
</evidence>
<keyword evidence="8" id="KW-0732">Signal</keyword>
<feature type="domain" description="Major facilitator superfamily (MFS) profile" evidence="9">
    <location>
        <begin position="21"/>
        <end position="399"/>
    </location>
</feature>
<sequence>MREHRLGLIRRFMKMKKKSGMMAFSVLALSLLPMSTGATAATIPGLMKQFPGLSAETAELTVTIPSFTMALLIVISSFLVKRFGTKKMVLGGTALTAVGAIISMMAPNVATLLFARALLGAGIGMFNTLCISLIDLLYSGPTRERLLGFQNTFQGLGAAGGALIVGIILSVANWHMAFAFYLIAVVLLVLYALFVPEVRYDHVDAQHDGGPTKLTTAAKSQFAYYWVVLFIVMVFYMTVNVKIPSYILENHFGSLSVGSSAVVIMSVGTMIGGMIYGNVYHLFKRYTLFLAVLIEAVSVFAISAANSAIGCVAGAFGVGFAFGLFIPFIFSKGLSFVPKRMGNDATTVLMLATNGANFLCPYVSKLINIGGTDHSLFMISGVIATVIAVIELIKLMTHNHLRTASENA</sequence>
<evidence type="ECO:0000256" key="5">
    <source>
        <dbReference type="ARBA" id="ARBA00022989"/>
    </source>
</evidence>
<accession>G9ZLH6</accession>
<reference evidence="10 11" key="1">
    <citation type="submission" date="2011-09" db="EMBL/GenBank/DDBJ databases">
        <authorList>
            <person name="Weinstock G."/>
            <person name="Sodergren E."/>
            <person name="Clifton S."/>
            <person name="Fulton L."/>
            <person name="Fulton B."/>
            <person name="Courtney L."/>
            <person name="Fronick C."/>
            <person name="Harrison M."/>
            <person name="Strong C."/>
            <person name="Farmer C."/>
            <person name="Delahaunty K."/>
            <person name="Markovic C."/>
            <person name="Hall O."/>
            <person name="Minx P."/>
            <person name="Tomlinson C."/>
            <person name="Mitreva M."/>
            <person name="Hou S."/>
            <person name="Chen J."/>
            <person name="Wollam A."/>
            <person name="Pepin K.H."/>
            <person name="Johnson M."/>
            <person name="Bhonagiri V."/>
            <person name="Zhang X."/>
            <person name="Suruliraj S."/>
            <person name="Warren W."/>
            <person name="Chinwalla A."/>
            <person name="Mardis E.R."/>
            <person name="Wilson R.K."/>
        </authorList>
    </citation>
    <scope>NUCLEOTIDE SEQUENCE [LARGE SCALE GENOMIC DNA]</scope>
    <source>
        <strain evidence="10 11">F0439</strain>
    </source>
</reference>
<evidence type="ECO:0000256" key="2">
    <source>
        <dbReference type="ARBA" id="ARBA00022448"/>
    </source>
</evidence>